<dbReference type="GO" id="GO:0019432">
    <property type="term" value="P:triglyceride biosynthetic process"/>
    <property type="evidence" value="ECO:0000318"/>
    <property type="project" value="GO_Central"/>
</dbReference>
<dbReference type="RefSeq" id="XP_019053640.1">
    <property type="nucleotide sequence ID" value="XM_019198095.1"/>
</dbReference>
<evidence type="ECO:0000313" key="16">
    <source>
        <dbReference type="RefSeq" id="XP_019053639.1"/>
    </source>
</evidence>
<dbReference type="PANTHER" id="PTHR31650:SF34">
    <property type="entry name" value="O-ACYLTRANSFERASE WSD1-LIKE ISOFORM X1"/>
    <property type="match status" value="1"/>
</dbReference>
<comment type="subcellular location">
    <subcellularLocation>
        <location evidence="1">Cell membrane</location>
        <topology evidence="1">Single-pass membrane protein</topology>
    </subcellularLocation>
    <subcellularLocation>
        <location evidence="2">Endoplasmic reticulum membrane</location>
    </subcellularLocation>
</comment>
<dbReference type="UniPathway" id="UPA00282"/>
<evidence type="ECO:0000313" key="18">
    <source>
        <dbReference type="RefSeq" id="XP_019053641.1"/>
    </source>
</evidence>
<dbReference type="GO" id="GO:0047196">
    <property type="term" value="F:long-chain-alcohol O-fatty-acyltransferase activity"/>
    <property type="evidence" value="ECO:0007669"/>
    <property type="project" value="UniProtKB-EC"/>
</dbReference>
<evidence type="ECO:0000256" key="2">
    <source>
        <dbReference type="ARBA" id="ARBA00004586"/>
    </source>
</evidence>
<dbReference type="OMA" id="DECFSTY"/>
<keyword evidence="6" id="KW-0256">Endoplasmic reticulum</keyword>
<comment type="similarity">
    <text evidence="8">In the N-terminal section; belongs to the long-chain O-acyltransferase family.</text>
</comment>
<dbReference type="GO" id="GO:0005886">
    <property type="term" value="C:plasma membrane"/>
    <property type="evidence" value="ECO:0000318"/>
    <property type="project" value="GO_Central"/>
</dbReference>
<evidence type="ECO:0000259" key="12">
    <source>
        <dbReference type="Pfam" id="PF06974"/>
    </source>
</evidence>
<dbReference type="InterPro" id="IPR004255">
    <property type="entry name" value="O-acyltransferase_WSD1_N"/>
</dbReference>
<dbReference type="Pfam" id="PF06974">
    <property type="entry name" value="WS_DGAT_C"/>
    <property type="match status" value="1"/>
</dbReference>
<dbReference type="GO" id="GO:0008374">
    <property type="term" value="F:O-acyltransferase activity"/>
    <property type="evidence" value="ECO:0000318"/>
    <property type="project" value="GO_Central"/>
</dbReference>
<keyword evidence="7" id="KW-0012">Acyltransferase</keyword>
<evidence type="ECO:0000313" key="13">
    <source>
        <dbReference type="Proteomes" id="UP000189703"/>
    </source>
</evidence>
<comment type="catalytic activity">
    <reaction evidence="10">
        <text>an acyl-CoA + a 1,2-diacyl-sn-glycerol = a triacyl-sn-glycerol + CoA</text>
        <dbReference type="Rhea" id="RHEA:10868"/>
        <dbReference type="ChEBI" id="CHEBI:17815"/>
        <dbReference type="ChEBI" id="CHEBI:57287"/>
        <dbReference type="ChEBI" id="CHEBI:58342"/>
        <dbReference type="ChEBI" id="CHEBI:64615"/>
        <dbReference type="EC" id="2.3.1.20"/>
    </reaction>
</comment>
<sequence length="474" mass="52363">MEGKLTPTVAEEISDEAELASPHAQYLNSSALSLCILAALEIEVPIDDSQTVALIKEMFLPINPRFSSILVKDDQGIGQWRRVSVKPEDHVHVPVFPGGLSTAAYDGYFQDYMSKISTETLRPDRPPWEIHLFKYPTSSAAGTVVFKLHHALGDGFSLMGALFSCLQRADNPSLPLTFPASLSKPIQDDHGSCGILTRTLRYISMVFNSTSEFAWSLLRSNFWEDDKTPIRSGDAGIEFRPKIVSTLTLSIDQIRQIKDKIGATINDVLCGIIFYGTRLYMHTSSKKSSNLCSTALVLLNTRIIGNIQPIKEMMKQGTKAPWGNHFAFLHVPIPTLADSDTANPLDFVLKAKQIIRKKRSSLAVYLNGKLIDTMRQLRGPEKTAQYIHSTIRKTSMGISNMVGPKEKMCLAGYPIGGLYFLVTGAPQCVSVTAVSYMGNLRIAVAVEKGFIDNQLFKSCMEKAFERISEAALCT</sequence>
<dbReference type="Proteomes" id="UP000189703">
    <property type="component" value="Unplaced"/>
</dbReference>
<dbReference type="RefSeq" id="XP_019053638.1">
    <property type="nucleotide sequence ID" value="XM_019198093.1"/>
</dbReference>
<dbReference type="AlphaFoldDB" id="A0A1U8Q6H8"/>
<dbReference type="RefSeq" id="XP_019053639.1">
    <property type="nucleotide sequence ID" value="XM_019198094.1"/>
</dbReference>
<evidence type="ECO:0000256" key="7">
    <source>
        <dbReference type="ARBA" id="ARBA00023315"/>
    </source>
</evidence>
<dbReference type="KEGG" id="nnu:104599409"/>
<evidence type="ECO:0000313" key="17">
    <source>
        <dbReference type="RefSeq" id="XP_019053640.1"/>
    </source>
</evidence>
<dbReference type="RefSeq" id="XP_019053641.1">
    <property type="nucleotide sequence ID" value="XM_019198096.1"/>
</dbReference>
<evidence type="ECO:0000259" key="11">
    <source>
        <dbReference type="Pfam" id="PF03007"/>
    </source>
</evidence>
<organism evidence="13 18">
    <name type="scientific">Nelumbo nucifera</name>
    <name type="common">Sacred lotus</name>
    <dbReference type="NCBI Taxonomy" id="4432"/>
    <lineage>
        <taxon>Eukaryota</taxon>
        <taxon>Viridiplantae</taxon>
        <taxon>Streptophyta</taxon>
        <taxon>Embryophyta</taxon>
        <taxon>Tracheophyta</taxon>
        <taxon>Spermatophyta</taxon>
        <taxon>Magnoliopsida</taxon>
        <taxon>Proteales</taxon>
        <taxon>Nelumbonaceae</taxon>
        <taxon>Nelumbo</taxon>
    </lineage>
</organism>
<comment type="pathway">
    <text evidence="4">Lipid metabolism.</text>
</comment>
<name>A0A1U8Q6H8_NELNU</name>
<dbReference type="InterPro" id="IPR009721">
    <property type="entry name" value="O-acyltransferase_WSD1_C"/>
</dbReference>
<evidence type="ECO:0000313" key="15">
    <source>
        <dbReference type="RefSeq" id="XP_019053638.1"/>
    </source>
</evidence>
<dbReference type="GO" id="GO:0005789">
    <property type="term" value="C:endoplasmic reticulum membrane"/>
    <property type="evidence" value="ECO:0007669"/>
    <property type="project" value="UniProtKB-SubCell"/>
</dbReference>
<proteinExistence type="inferred from homology"/>
<evidence type="ECO:0000313" key="14">
    <source>
        <dbReference type="RefSeq" id="XP_019053637.1"/>
    </source>
</evidence>
<accession>A0A1U8Q6H8</accession>
<dbReference type="GeneID" id="104599409"/>
<evidence type="ECO:0000256" key="3">
    <source>
        <dbReference type="ARBA" id="ARBA00004771"/>
    </source>
</evidence>
<dbReference type="Pfam" id="PF03007">
    <property type="entry name" value="WS_DGAT_cat"/>
    <property type="match status" value="1"/>
</dbReference>
<keyword evidence="5" id="KW-0808">Transferase</keyword>
<dbReference type="RefSeq" id="XP_019053637.1">
    <property type="nucleotide sequence ID" value="XM_019198092.1"/>
</dbReference>
<evidence type="ECO:0000256" key="5">
    <source>
        <dbReference type="ARBA" id="ARBA00022679"/>
    </source>
</evidence>
<evidence type="ECO:0000256" key="6">
    <source>
        <dbReference type="ARBA" id="ARBA00022824"/>
    </source>
</evidence>
<evidence type="ECO:0000256" key="4">
    <source>
        <dbReference type="ARBA" id="ARBA00005189"/>
    </source>
</evidence>
<dbReference type="eggNOG" id="ENOG502QSH5">
    <property type="taxonomic scope" value="Eukaryota"/>
</dbReference>
<feature type="domain" description="O-acyltransferase WSD1-like N-terminal" evidence="11">
    <location>
        <begin position="99"/>
        <end position="268"/>
    </location>
</feature>
<reference evidence="14 15" key="1">
    <citation type="submission" date="2025-04" db="UniProtKB">
        <authorList>
            <consortium name="RefSeq"/>
        </authorList>
    </citation>
    <scope>IDENTIFICATION</scope>
</reference>
<gene>
    <name evidence="14 15 16 17 18" type="primary">LOC104599409</name>
</gene>
<dbReference type="PANTHER" id="PTHR31650">
    <property type="entry name" value="O-ACYLTRANSFERASE (WSD1-LIKE) FAMILY PROTEIN"/>
    <property type="match status" value="1"/>
</dbReference>
<evidence type="ECO:0000256" key="10">
    <source>
        <dbReference type="ARBA" id="ARBA00048109"/>
    </source>
</evidence>
<evidence type="ECO:0000256" key="8">
    <source>
        <dbReference type="ARBA" id="ARBA00024360"/>
    </source>
</evidence>
<protein>
    <submittedName>
        <fullName evidence="14 15">O-acyltransferase WSD1-like</fullName>
    </submittedName>
</protein>
<feature type="domain" description="O-acyltransferase WSD1 C-terminal" evidence="12">
    <location>
        <begin position="322"/>
        <end position="467"/>
    </location>
</feature>
<evidence type="ECO:0000256" key="1">
    <source>
        <dbReference type="ARBA" id="ARBA00004162"/>
    </source>
</evidence>
<comment type="pathway">
    <text evidence="3">Glycerolipid metabolism; triacylglycerol biosynthesis.</text>
</comment>
<dbReference type="InterPro" id="IPR045034">
    <property type="entry name" value="O-acyltransferase_WSD1-like"/>
</dbReference>
<dbReference type="OrthoDB" id="619536at2759"/>
<comment type="catalytic activity">
    <reaction evidence="9">
        <text>a long chain fatty alcohol + a fatty acyl-CoA = a long-chain alcohol wax ester + CoA</text>
        <dbReference type="Rhea" id="RHEA:38443"/>
        <dbReference type="ChEBI" id="CHEBI:17135"/>
        <dbReference type="ChEBI" id="CHEBI:57287"/>
        <dbReference type="ChEBI" id="CHEBI:77636"/>
        <dbReference type="ChEBI" id="CHEBI:235323"/>
        <dbReference type="EC" id="2.3.1.75"/>
    </reaction>
</comment>
<evidence type="ECO:0000256" key="9">
    <source>
        <dbReference type="ARBA" id="ARBA00047604"/>
    </source>
</evidence>
<dbReference type="GO" id="GO:0004144">
    <property type="term" value="F:diacylglycerol O-acyltransferase activity"/>
    <property type="evidence" value="ECO:0007669"/>
    <property type="project" value="UniProtKB-EC"/>
</dbReference>
<keyword evidence="13" id="KW-1185">Reference proteome</keyword>